<evidence type="ECO:0000256" key="11">
    <source>
        <dbReference type="ARBA" id="ARBA00023002"/>
    </source>
</evidence>
<dbReference type="GO" id="GO:0019825">
    <property type="term" value="F:oxygen binding"/>
    <property type="evidence" value="ECO:0007669"/>
    <property type="project" value="InterPro"/>
</dbReference>
<dbReference type="CDD" id="cd06184">
    <property type="entry name" value="flavohem_like_fad_nad_binding"/>
    <property type="match status" value="1"/>
</dbReference>
<dbReference type="PROSITE" id="PS01033">
    <property type="entry name" value="GLOBIN"/>
    <property type="match status" value="1"/>
</dbReference>
<protein>
    <recommendedName>
        <fullName evidence="4">nitric oxide dioxygenase</fullName>
        <ecNumber evidence="4">1.14.12.17</ecNumber>
    </recommendedName>
</protein>
<evidence type="ECO:0000313" key="18">
    <source>
        <dbReference type="EMBL" id="KAF6066584.1"/>
    </source>
</evidence>
<dbReference type="SUPFAM" id="SSF52343">
    <property type="entry name" value="Ferredoxin reductase-like, C-terminal NADP-linked domain"/>
    <property type="match status" value="1"/>
</dbReference>
<feature type="domain" description="Globin" evidence="16">
    <location>
        <begin position="17"/>
        <end position="155"/>
    </location>
</feature>
<evidence type="ECO:0000256" key="6">
    <source>
        <dbReference type="ARBA" id="ARBA00022617"/>
    </source>
</evidence>
<dbReference type="EMBL" id="JABWAD010000055">
    <property type="protein sequence ID" value="KAF6066584.1"/>
    <property type="molecule type" value="Genomic_DNA"/>
</dbReference>
<evidence type="ECO:0000256" key="2">
    <source>
        <dbReference type="ARBA" id="ARBA00001974"/>
    </source>
</evidence>
<dbReference type="FunFam" id="1.10.490.10:FF:000003">
    <property type="entry name" value="Flavohemoprotein"/>
    <property type="match status" value="1"/>
</dbReference>
<dbReference type="InterPro" id="IPR017927">
    <property type="entry name" value="FAD-bd_FR_type"/>
</dbReference>
<dbReference type="PROSITE" id="PS51384">
    <property type="entry name" value="FAD_FR"/>
    <property type="match status" value="1"/>
</dbReference>
<dbReference type="GO" id="GO:0046872">
    <property type="term" value="F:metal ion binding"/>
    <property type="evidence" value="ECO:0007669"/>
    <property type="project" value="UniProtKB-KW"/>
</dbReference>
<dbReference type="SUPFAM" id="SSF63380">
    <property type="entry name" value="Riboflavin synthase domain-like"/>
    <property type="match status" value="1"/>
</dbReference>
<comment type="similarity">
    <text evidence="3">In the C-terminal section; belongs to the flavoprotein pyridine nucleotide cytochrome reductase family.</text>
</comment>
<dbReference type="Gene3D" id="3.40.50.80">
    <property type="entry name" value="Nucleotide-binding domain of ferredoxin-NADP reductase (FNR) module"/>
    <property type="match status" value="1"/>
</dbReference>
<keyword evidence="5" id="KW-0216">Detoxification</keyword>
<proteinExistence type="inferred from homology"/>
<gene>
    <name evidence="18" type="primary">YHB1</name>
    <name evidence="18" type="ORF">FOB64_004064</name>
</gene>
<evidence type="ECO:0000256" key="13">
    <source>
        <dbReference type="ARBA" id="ARBA00023027"/>
    </source>
</evidence>
<keyword evidence="8" id="KW-0479">Metal-binding</keyword>
<dbReference type="GO" id="GO:0020037">
    <property type="term" value="F:heme binding"/>
    <property type="evidence" value="ECO:0007669"/>
    <property type="project" value="InterPro"/>
</dbReference>
<comment type="cofactor">
    <cofactor evidence="2">
        <name>FAD</name>
        <dbReference type="ChEBI" id="CHEBI:57692"/>
    </cofactor>
</comment>
<organism evidence="18 19">
    <name type="scientific">Candida albicans</name>
    <name type="common">Yeast</name>
    <dbReference type="NCBI Taxonomy" id="5476"/>
    <lineage>
        <taxon>Eukaryota</taxon>
        <taxon>Fungi</taxon>
        <taxon>Dikarya</taxon>
        <taxon>Ascomycota</taxon>
        <taxon>Saccharomycotina</taxon>
        <taxon>Pichiomycetes</taxon>
        <taxon>Debaryomycetaceae</taxon>
        <taxon>Candida/Lodderomyces clade</taxon>
        <taxon>Candida</taxon>
    </lineage>
</organism>
<dbReference type="InterPro" id="IPR000971">
    <property type="entry name" value="Globin"/>
</dbReference>
<evidence type="ECO:0000256" key="4">
    <source>
        <dbReference type="ARBA" id="ARBA00012229"/>
    </source>
</evidence>
<keyword evidence="7" id="KW-0285">Flavoprotein</keyword>
<dbReference type="Gene3D" id="2.40.30.10">
    <property type="entry name" value="Translation factors"/>
    <property type="match status" value="1"/>
</dbReference>
<dbReference type="PANTHER" id="PTHR43396:SF3">
    <property type="entry name" value="FLAVOHEMOPROTEIN"/>
    <property type="match status" value="1"/>
</dbReference>
<dbReference type="GO" id="GO:0071500">
    <property type="term" value="P:cellular response to nitrosative stress"/>
    <property type="evidence" value="ECO:0007669"/>
    <property type="project" value="TreeGrafter"/>
</dbReference>
<keyword evidence="11" id="KW-0560">Oxidoreductase</keyword>
<dbReference type="InterPro" id="IPR017938">
    <property type="entry name" value="Riboflavin_synthase-like_b-brl"/>
</dbReference>
<dbReference type="Proteomes" id="UP000536275">
    <property type="component" value="Unassembled WGS sequence"/>
</dbReference>
<dbReference type="GO" id="GO:0071949">
    <property type="term" value="F:FAD binding"/>
    <property type="evidence" value="ECO:0007669"/>
    <property type="project" value="TreeGrafter"/>
</dbReference>
<dbReference type="InterPro" id="IPR009050">
    <property type="entry name" value="Globin-like_sf"/>
</dbReference>
<evidence type="ECO:0000259" key="16">
    <source>
        <dbReference type="PROSITE" id="PS01033"/>
    </source>
</evidence>
<accession>A0A8H6F284</accession>
<dbReference type="PANTHER" id="PTHR43396">
    <property type="entry name" value="FLAVOHEMOPROTEIN"/>
    <property type="match status" value="1"/>
</dbReference>
<dbReference type="AlphaFoldDB" id="A0A8H6F284"/>
<evidence type="ECO:0000256" key="12">
    <source>
        <dbReference type="ARBA" id="ARBA00023004"/>
    </source>
</evidence>
<evidence type="ECO:0000256" key="9">
    <source>
        <dbReference type="ARBA" id="ARBA00022827"/>
    </source>
</evidence>
<evidence type="ECO:0000256" key="10">
    <source>
        <dbReference type="ARBA" id="ARBA00022857"/>
    </source>
</evidence>
<dbReference type="GO" id="GO:0046210">
    <property type="term" value="P:nitric oxide catabolic process"/>
    <property type="evidence" value="ECO:0007669"/>
    <property type="project" value="TreeGrafter"/>
</dbReference>
<dbReference type="InterPro" id="IPR001433">
    <property type="entry name" value="OxRdtase_FAD/NAD-bd"/>
</dbReference>
<name>A0A8H6F284_CANAX</name>
<dbReference type="InterPro" id="IPR008333">
    <property type="entry name" value="Cbr1-like_FAD-bd_dom"/>
</dbReference>
<keyword evidence="10" id="KW-0521">NADP</keyword>
<evidence type="ECO:0000256" key="7">
    <source>
        <dbReference type="ARBA" id="ARBA00022630"/>
    </source>
</evidence>
<reference evidence="18 19" key="1">
    <citation type="submission" date="2020-03" db="EMBL/GenBank/DDBJ databases">
        <title>FDA dAtabase for Regulatory Grade micrObial Sequences (FDA-ARGOS): Supporting development and validation of Infectious Disease Dx tests.</title>
        <authorList>
            <person name="Campos J."/>
            <person name="Goldberg B."/>
            <person name="Tallon L."/>
            <person name="Sadzewicz L."/>
            <person name="Vavikolanu K."/>
            <person name="Mehta A."/>
            <person name="Aluvathingal J."/>
            <person name="Nadendla S."/>
            <person name="Nandy P."/>
            <person name="Geyer C."/>
            <person name="Yan Y."/>
            <person name="Sichtig H."/>
        </authorList>
    </citation>
    <scope>NUCLEOTIDE SEQUENCE [LARGE SCALE GENOMIC DNA]</scope>
    <source>
        <strain evidence="18 19">FDAARGOS_656</strain>
    </source>
</reference>
<dbReference type="Gene3D" id="1.10.490.10">
    <property type="entry name" value="Globins"/>
    <property type="match status" value="1"/>
</dbReference>
<comment type="caution">
    <text evidence="18">The sequence shown here is derived from an EMBL/GenBank/DDBJ whole genome shotgun (WGS) entry which is preliminary data.</text>
</comment>
<evidence type="ECO:0000313" key="19">
    <source>
        <dbReference type="Proteomes" id="UP000536275"/>
    </source>
</evidence>
<evidence type="ECO:0000256" key="1">
    <source>
        <dbReference type="ARBA" id="ARBA00001970"/>
    </source>
</evidence>
<dbReference type="FunFam" id="2.40.30.10:FF:000034">
    <property type="entry name" value="Flavohemoprotein"/>
    <property type="match status" value="1"/>
</dbReference>
<dbReference type="Pfam" id="PF00042">
    <property type="entry name" value="Globin"/>
    <property type="match status" value="1"/>
</dbReference>
<sequence>MTVASASIINNYFESKPLTPEHIQIIIDSVPILEHLDVQLTEKFYKRLLKQNPEFKPFFNETHQKLLRQPRIMIHFLIQYAKNIQDLTPMIDFIKKIASKHVGLQVKPEHYPKLGQVLINVIINLFPKQLVHDEFIEAWTLAYQNLANLLIKLESEQYVEKPWYGFKQFKVTRLQRECSDVKSLYITPVDGSPIPKPKRGQYLCMRWLLPGEKHEITREYSISEYPKNNEYRITVRYIPGGKVSNYIHNNINVGDIVYSGPPCGDCVYESSSKNLVFLAGGNGVTALLPMIEAGLTEGRQVKLLYSNRSTDSRSFGKLFQSYKLQYGDRFQVVEFLSRGRTIDPIDKFYRRSLTLEDLDFIVPEDDVYLIGPRTYMKMIEDYLKDRNITVKLDYFGPREI</sequence>
<dbReference type="EC" id="1.14.12.17" evidence="4"/>
<dbReference type="Pfam" id="PF00970">
    <property type="entry name" value="FAD_binding_6"/>
    <property type="match status" value="1"/>
</dbReference>
<dbReference type="InterPro" id="IPR012292">
    <property type="entry name" value="Globin/Proto"/>
</dbReference>
<evidence type="ECO:0000259" key="17">
    <source>
        <dbReference type="PROSITE" id="PS51384"/>
    </source>
</evidence>
<feature type="domain" description="FAD-binding FR-type" evidence="17">
    <location>
        <begin position="164"/>
        <end position="269"/>
    </location>
</feature>
<dbReference type="CDD" id="cd19754">
    <property type="entry name" value="FHb_fungal-globin"/>
    <property type="match status" value="1"/>
</dbReference>
<comment type="catalytic activity">
    <reaction evidence="15">
        <text>2 nitric oxide + NADPH + 2 O2 = 2 nitrate + NADP(+) + H(+)</text>
        <dbReference type="Rhea" id="RHEA:19465"/>
        <dbReference type="ChEBI" id="CHEBI:15378"/>
        <dbReference type="ChEBI" id="CHEBI:15379"/>
        <dbReference type="ChEBI" id="CHEBI:16480"/>
        <dbReference type="ChEBI" id="CHEBI:17632"/>
        <dbReference type="ChEBI" id="CHEBI:57783"/>
        <dbReference type="ChEBI" id="CHEBI:58349"/>
        <dbReference type="EC" id="1.14.12.17"/>
    </reaction>
</comment>
<dbReference type="Pfam" id="PF00175">
    <property type="entry name" value="NAD_binding_1"/>
    <property type="match status" value="1"/>
</dbReference>
<dbReference type="SUPFAM" id="SSF46458">
    <property type="entry name" value="Globin-like"/>
    <property type="match status" value="1"/>
</dbReference>
<comment type="cofactor">
    <cofactor evidence="1">
        <name>heme b</name>
        <dbReference type="ChEBI" id="CHEBI:60344"/>
    </cofactor>
</comment>
<evidence type="ECO:0000256" key="14">
    <source>
        <dbReference type="ARBA" id="ARBA00048649"/>
    </source>
</evidence>
<evidence type="ECO:0000256" key="8">
    <source>
        <dbReference type="ARBA" id="ARBA00022723"/>
    </source>
</evidence>
<keyword evidence="12" id="KW-0408">Iron</keyword>
<dbReference type="GO" id="GO:0009636">
    <property type="term" value="P:response to toxic substance"/>
    <property type="evidence" value="ECO:0007669"/>
    <property type="project" value="UniProtKB-KW"/>
</dbReference>
<keyword evidence="6" id="KW-0349">Heme</keyword>
<dbReference type="InterPro" id="IPR039261">
    <property type="entry name" value="FNR_nucleotide-bd"/>
</dbReference>
<comment type="catalytic activity">
    <reaction evidence="14">
        <text>2 nitric oxide + NADH + 2 O2 = 2 nitrate + NAD(+) + H(+)</text>
        <dbReference type="Rhea" id="RHEA:19469"/>
        <dbReference type="ChEBI" id="CHEBI:15378"/>
        <dbReference type="ChEBI" id="CHEBI:15379"/>
        <dbReference type="ChEBI" id="CHEBI:16480"/>
        <dbReference type="ChEBI" id="CHEBI:17632"/>
        <dbReference type="ChEBI" id="CHEBI:57540"/>
        <dbReference type="ChEBI" id="CHEBI:57945"/>
        <dbReference type="EC" id="1.14.12.17"/>
    </reaction>
</comment>
<evidence type="ECO:0000256" key="3">
    <source>
        <dbReference type="ARBA" id="ARBA00006401"/>
    </source>
</evidence>
<keyword evidence="13" id="KW-0520">NAD</keyword>
<evidence type="ECO:0000256" key="5">
    <source>
        <dbReference type="ARBA" id="ARBA00022575"/>
    </source>
</evidence>
<dbReference type="SMR" id="A0A8H6F284"/>
<dbReference type="GO" id="GO:0008941">
    <property type="term" value="F:nitric oxide dioxygenase NAD(P)H activity"/>
    <property type="evidence" value="ECO:0007669"/>
    <property type="project" value="UniProtKB-EC"/>
</dbReference>
<keyword evidence="9" id="KW-0274">FAD</keyword>
<dbReference type="FunFam" id="3.40.50.80:FF:000076">
    <property type="entry name" value="Flavohemoprotein"/>
    <property type="match status" value="1"/>
</dbReference>
<evidence type="ECO:0000256" key="15">
    <source>
        <dbReference type="ARBA" id="ARBA00049433"/>
    </source>
</evidence>